<organism evidence="2 3">
    <name type="scientific">Pipistrellus kuhlii</name>
    <name type="common">Kuhl's pipistrelle</name>
    <dbReference type="NCBI Taxonomy" id="59472"/>
    <lineage>
        <taxon>Eukaryota</taxon>
        <taxon>Metazoa</taxon>
        <taxon>Chordata</taxon>
        <taxon>Craniata</taxon>
        <taxon>Vertebrata</taxon>
        <taxon>Euteleostomi</taxon>
        <taxon>Mammalia</taxon>
        <taxon>Eutheria</taxon>
        <taxon>Laurasiatheria</taxon>
        <taxon>Chiroptera</taxon>
        <taxon>Yangochiroptera</taxon>
        <taxon>Vespertilionidae</taxon>
        <taxon>Pipistrellus</taxon>
    </lineage>
</organism>
<dbReference type="Proteomes" id="UP000558488">
    <property type="component" value="Unassembled WGS sequence"/>
</dbReference>
<name>A0A7J7ZJ09_PIPKU</name>
<dbReference type="AlphaFoldDB" id="A0A7J7ZJ09"/>
<dbReference type="EMBL" id="JACAGB010000003">
    <property type="protein sequence ID" value="KAF6374134.1"/>
    <property type="molecule type" value="Genomic_DNA"/>
</dbReference>
<evidence type="ECO:0000313" key="2">
    <source>
        <dbReference type="EMBL" id="KAF6374134.1"/>
    </source>
</evidence>
<comment type="caution">
    <text evidence="2">The sequence shown here is derived from an EMBL/GenBank/DDBJ whole genome shotgun (WGS) entry which is preliminary data.</text>
</comment>
<proteinExistence type="predicted"/>
<accession>A0A7J7ZJ09</accession>
<sequence length="124" mass="13570">MPGAPLAKAPWHGSWPTMAGLEKQLVWQRRSKRSSLSEHPASGAKPGLPPALWHQGPGRLGRAVRRMAEVPARGRSALHLQPKGPKGQDCPLQALTQNSRPGLRSHDRWVQGLLSSIRGWVFLA</sequence>
<feature type="region of interest" description="Disordered" evidence="1">
    <location>
        <begin position="29"/>
        <end position="57"/>
    </location>
</feature>
<protein>
    <submittedName>
        <fullName evidence="2">Uncharacterized protein</fullName>
    </submittedName>
</protein>
<evidence type="ECO:0000256" key="1">
    <source>
        <dbReference type="SAM" id="MobiDB-lite"/>
    </source>
</evidence>
<keyword evidence="3" id="KW-1185">Reference proteome</keyword>
<reference evidence="2 3" key="1">
    <citation type="journal article" date="2020" name="Nature">
        <title>Six reference-quality genomes reveal evolution of bat adaptations.</title>
        <authorList>
            <person name="Jebb D."/>
            <person name="Huang Z."/>
            <person name="Pippel M."/>
            <person name="Hughes G.M."/>
            <person name="Lavrichenko K."/>
            <person name="Devanna P."/>
            <person name="Winkler S."/>
            <person name="Jermiin L.S."/>
            <person name="Skirmuntt E.C."/>
            <person name="Katzourakis A."/>
            <person name="Burkitt-Gray L."/>
            <person name="Ray D.A."/>
            <person name="Sullivan K.A.M."/>
            <person name="Roscito J.G."/>
            <person name="Kirilenko B.M."/>
            <person name="Davalos L.M."/>
            <person name="Corthals A.P."/>
            <person name="Power M.L."/>
            <person name="Jones G."/>
            <person name="Ransome R.D."/>
            <person name="Dechmann D.K.N."/>
            <person name="Locatelli A.G."/>
            <person name="Puechmaille S.J."/>
            <person name="Fedrigo O."/>
            <person name="Jarvis E.D."/>
            <person name="Hiller M."/>
            <person name="Vernes S.C."/>
            <person name="Myers E.W."/>
            <person name="Teeling E.C."/>
        </authorList>
    </citation>
    <scope>NUCLEOTIDE SEQUENCE [LARGE SCALE GENOMIC DNA]</scope>
    <source>
        <strain evidence="2">MPipKuh1</strain>
        <tissue evidence="2">Flight muscle</tissue>
    </source>
</reference>
<evidence type="ECO:0000313" key="3">
    <source>
        <dbReference type="Proteomes" id="UP000558488"/>
    </source>
</evidence>
<gene>
    <name evidence="2" type="ORF">mPipKuh1_009373</name>
</gene>